<dbReference type="EMBL" id="VJMJ01000319">
    <property type="protein sequence ID" value="KAF0722966.1"/>
    <property type="molecule type" value="Genomic_DNA"/>
</dbReference>
<keyword evidence="1" id="KW-0175">Coiled coil</keyword>
<evidence type="ECO:0000313" key="2">
    <source>
        <dbReference type="EMBL" id="KAF0722966.1"/>
    </source>
</evidence>
<dbReference type="AlphaFoldDB" id="A0A6G0W745"/>
<dbReference type="VEuPathDB" id="FungiDB:AeMF1_010207"/>
<protein>
    <submittedName>
        <fullName evidence="2">Uncharacterized protein</fullName>
    </submittedName>
</protein>
<proteinExistence type="predicted"/>
<name>A0A6G0W745_9STRA</name>
<evidence type="ECO:0000256" key="1">
    <source>
        <dbReference type="SAM" id="Coils"/>
    </source>
</evidence>
<organism evidence="2 3">
    <name type="scientific">Aphanomyces euteiches</name>
    <dbReference type="NCBI Taxonomy" id="100861"/>
    <lineage>
        <taxon>Eukaryota</taxon>
        <taxon>Sar</taxon>
        <taxon>Stramenopiles</taxon>
        <taxon>Oomycota</taxon>
        <taxon>Saprolegniomycetes</taxon>
        <taxon>Saprolegniales</taxon>
        <taxon>Verrucalvaceae</taxon>
        <taxon>Aphanomyces</taxon>
    </lineage>
</organism>
<gene>
    <name evidence="2" type="ORF">Ae201684_018041</name>
</gene>
<dbReference type="Proteomes" id="UP000481153">
    <property type="component" value="Unassembled WGS sequence"/>
</dbReference>
<sequence length="226" mass="27242">MQWREQHRIARINEQSQVGLHVEVSKAIRERDEWRDRFKQQEDISRRLQKKVDAMQEEYREHVAKLKERCSFDPNEPKRVQLCVASLQKTLEGRTHEFDEIQSRLRETLAANSTLIHTNVELEEQRATLLATIARQNAHRMRSILIMRAREYLYSAWKAWTVRTVYDNERQKREESFQRMAFLVKQSKKSLLKHQAIRFYFQRSKSILARIVRAWASYTQTLQIVE</sequence>
<feature type="coiled-coil region" evidence="1">
    <location>
        <begin position="31"/>
        <end position="65"/>
    </location>
</feature>
<keyword evidence="3" id="KW-1185">Reference proteome</keyword>
<evidence type="ECO:0000313" key="3">
    <source>
        <dbReference type="Proteomes" id="UP000481153"/>
    </source>
</evidence>
<reference evidence="2 3" key="1">
    <citation type="submission" date="2019-07" db="EMBL/GenBank/DDBJ databases">
        <title>Genomics analysis of Aphanomyces spp. identifies a new class of oomycete effector associated with host adaptation.</title>
        <authorList>
            <person name="Gaulin E."/>
        </authorList>
    </citation>
    <scope>NUCLEOTIDE SEQUENCE [LARGE SCALE GENOMIC DNA]</scope>
    <source>
        <strain evidence="2 3">ATCC 201684</strain>
    </source>
</reference>
<accession>A0A6G0W745</accession>
<comment type="caution">
    <text evidence="2">The sequence shown here is derived from an EMBL/GenBank/DDBJ whole genome shotgun (WGS) entry which is preliminary data.</text>
</comment>